<protein>
    <submittedName>
        <fullName evidence="1">Uncharacterized protein</fullName>
    </submittedName>
</protein>
<comment type="caution">
    <text evidence="1">The sequence shown here is derived from an EMBL/GenBank/DDBJ whole genome shotgun (WGS) entry which is preliminary data.</text>
</comment>
<proteinExistence type="predicted"/>
<organism evidence="1 2">
    <name type="scientific">Cysteiniphilum litorale</name>
    <dbReference type="NCBI Taxonomy" id="2056700"/>
    <lineage>
        <taxon>Bacteria</taxon>
        <taxon>Pseudomonadati</taxon>
        <taxon>Pseudomonadota</taxon>
        <taxon>Gammaproteobacteria</taxon>
        <taxon>Thiotrichales</taxon>
        <taxon>Fastidiosibacteraceae</taxon>
        <taxon>Cysteiniphilum</taxon>
    </lineage>
</organism>
<reference evidence="1" key="2">
    <citation type="submission" date="2020-09" db="EMBL/GenBank/DDBJ databases">
        <authorList>
            <person name="Sun Q."/>
            <person name="Zhou Y."/>
        </authorList>
    </citation>
    <scope>NUCLEOTIDE SEQUENCE</scope>
    <source>
        <strain evidence="1">CGMCC 1.15758</strain>
    </source>
</reference>
<evidence type="ECO:0000313" key="1">
    <source>
        <dbReference type="EMBL" id="GGF95371.1"/>
    </source>
</evidence>
<evidence type="ECO:0000313" key="2">
    <source>
        <dbReference type="Proteomes" id="UP000636949"/>
    </source>
</evidence>
<dbReference type="AlphaFoldDB" id="A0A8J3E8R1"/>
<dbReference type="EMBL" id="BMJS01000008">
    <property type="protein sequence ID" value="GGF95371.1"/>
    <property type="molecule type" value="Genomic_DNA"/>
</dbReference>
<gene>
    <name evidence="1" type="ORF">GCM10010995_10740</name>
</gene>
<name>A0A8J3E8R1_9GAMM</name>
<dbReference type="Proteomes" id="UP000636949">
    <property type="component" value="Unassembled WGS sequence"/>
</dbReference>
<reference evidence="1" key="1">
    <citation type="journal article" date="2014" name="Int. J. Syst. Evol. Microbiol.">
        <title>Complete genome sequence of Corynebacterium casei LMG S-19264T (=DSM 44701T), isolated from a smear-ripened cheese.</title>
        <authorList>
            <consortium name="US DOE Joint Genome Institute (JGI-PGF)"/>
            <person name="Walter F."/>
            <person name="Albersmeier A."/>
            <person name="Kalinowski J."/>
            <person name="Ruckert C."/>
        </authorList>
    </citation>
    <scope>NUCLEOTIDE SEQUENCE</scope>
    <source>
        <strain evidence="1">CGMCC 1.15758</strain>
    </source>
</reference>
<accession>A0A8J3E8R1</accession>
<sequence length="61" mass="7508">MSRSVRKVRYFTPPNMTMYDINKHFHMLTKQLTKPNNDNKSHYHVFFDFKALFISSIWRIK</sequence>
<keyword evidence="2" id="KW-1185">Reference proteome</keyword>